<accession>Q72B42</accession>
<dbReference type="Proteomes" id="UP000002194">
    <property type="component" value="Chromosome"/>
</dbReference>
<dbReference type="HOGENOM" id="CLU_3288574_0_0_7"/>
<keyword evidence="2" id="KW-1185">Reference proteome</keyword>
<evidence type="ECO:0000313" key="2">
    <source>
        <dbReference type="Proteomes" id="UP000002194"/>
    </source>
</evidence>
<reference evidence="1 2" key="1">
    <citation type="journal article" date="2004" name="Nat. Biotechnol.">
        <title>The genome sequence of the anaerobic, sulfate-reducing bacterium Desulfovibrio vulgaris Hildenborough.</title>
        <authorList>
            <person name="Heidelberg J.F."/>
            <person name="Seshadri R."/>
            <person name="Haveman S.A."/>
            <person name="Hemme C.L."/>
            <person name="Paulsen I.T."/>
            <person name="Kolonay J.F."/>
            <person name="Eisen J.A."/>
            <person name="Ward N."/>
            <person name="Methe B."/>
            <person name="Brinkac L.M."/>
            <person name="Daugherty S.C."/>
            <person name="Deboy R.T."/>
            <person name="Dodson R.J."/>
            <person name="Durkin A.S."/>
            <person name="Madupu R."/>
            <person name="Nelson W.C."/>
            <person name="Sullivan S.A."/>
            <person name="Fouts D."/>
            <person name="Haft D.H."/>
            <person name="Selengut J."/>
            <person name="Peterson J.D."/>
            <person name="Davidsen T.M."/>
            <person name="Zafar N."/>
            <person name="Zhou L."/>
            <person name="Radune D."/>
            <person name="Dimitrov G."/>
            <person name="Hance M."/>
            <person name="Tran K."/>
            <person name="Khouri H."/>
            <person name="Gill J."/>
            <person name="Utterback T.R."/>
            <person name="Feldblyum T.V."/>
            <person name="Wall J.D."/>
            <person name="Voordouw G."/>
            <person name="Fraser C.M."/>
        </authorList>
    </citation>
    <scope>NUCLEOTIDE SEQUENCE [LARGE SCALE GENOMIC DNA]</scope>
    <source>
        <strain evidence="2">ATCC 29579 / DSM 644 / NCIMB 8303 / VKM B-1760 / Hildenborough</strain>
    </source>
</reference>
<gene>
    <name evidence="1" type="ordered locus">DVU_1796</name>
</gene>
<name>Q72B42_NITV2</name>
<dbReference type="AlphaFoldDB" id="Q72B42"/>
<dbReference type="STRING" id="882.DVU_1796"/>
<dbReference type="KEGG" id="dvu:DVU_1796"/>
<sequence length="40" mass="4419">MWFGKKSARARLAAGPTVCHLCLAMFMAEVTPRRRGGQGR</sequence>
<evidence type="ECO:0000313" key="1">
    <source>
        <dbReference type="EMBL" id="AAS96273.1"/>
    </source>
</evidence>
<dbReference type="EnsemblBacteria" id="AAS96273">
    <property type="protein sequence ID" value="AAS96273"/>
    <property type="gene ID" value="DVU_1796"/>
</dbReference>
<dbReference type="EMBL" id="AE017285">
    <property type="protein sequence ID" value="AAS96273.1"/>
    <property type="molecule type" value="Genomic_DNA"/>
</dbReference>
<dbReference type="PaxDb" id="882-DVU_1796"/>
<protein>
    <submittedName>
        <fullName evidence="1">Uncharacterized protein</fullName>
    </submittedName>
</protein>
<proteinExistence type="predicted"/>
<organism evidence="1 2">
    <name type="scientific">Nitratidesulfovibrio vulgaris (strain ATCC 29579 / DSM 644 / CCUG 34227 / NCIMB 8303 / VKM B-1760 / Hildenborough)</name>
    <name type="common">Desulfovibrio vulgaris</name>
    <dbReference type="NCBI Taxonomy" id="882"/>
    <lineage>
        <taxon>Bacteria</taxon>
        <taxon>Pseudomonadati</taxon>
        <taxon>Thermodesulfobacteriota</taxon>
        <taxon>Desulfovibrionia</taxon>
        <taxon>Desulfovibrionales</taxon>
        <taxon>Desulfovibrionaceae</taxon>
        <taxon>Nitratidesulfovibrio</taxon>
    </lineage>
</organism>